<dbReference type="Gene3D" id="1.10.10.10">
    <property type="entry name" value="Winged helix-like DNA-binding domain superfamily/Winged helix DNA-binding domain"/>
    <property type="match status" value="1"/>
</dbReference>
<comment type="caution">
    <text evidence="7">The sequence shown here is derived from an EMBL/GenBank/DDBJ whole genome shotgun (WGS) entry which is preliminary data.</text>
</comment>
<keyword evidence="4" id="KW-0804">Transcription</keyword>
<dbReference type="InterPro" id="IPR014284">
    <property type="entry name" value="RNA_pol_sigma-70_dom"/>
</dbReference>
<dbReference type="RefSeq" id="WP_284360926.1">
    <property type="nucleotide sequence ID" value="NZ_BSNI01000001.1"/>
</dbReference>
<evidence type="ECO:0000313" key="7">
    <source>
        <dbReference type="EMBL" id="GLQ15849.1"/>
    </source>
</evidence>
<dbReference type="Pfam" id="PF04542">
    <property type="entry name" value="Sigma70_r2"/>
    <property type="match status" value="1"/>
</dbReference>
<keyword evidence="8" id="KW-1185">Reference proteome</keyword>
<feature type="domain" description="RNA polymerase sigma factor 70 region 4 type 2" evidence="6">
    <location>
        <begin position="139"/>
        <end position="191"/>
    </location>
</feature>
<evidence type="ECO:0000256" key="2">
    <source>
        <dbReference type="ARBA" id="ARBA00023015"/>
    </source>
</evidence>
<dbReference type="InterPro" id="IPR036388">
    <property type="entry name" value="WH-like_DNA-bd_sf"/>
</dbReference>
<dbReference type="PANTHER" id="PTHR43133">
    <property type="entry name" value="RNA POLYMERASE ECF-TYPE SIGMA FACTO"/>
    <property type="match status" value="1"/>
</dbReference>
<dbReference type="InterPro" id="IPR013249">
    <property type="entry name" value="RNA_pol_sigma70_r4_t2"/>
</dbReference>
<evidence type="ECO:0000259" key="5">
    <source>
        <dbReference type="Pfam" id="PF04542"/>
    </source>
</evidence>
<evidence type="ECO:0000313" key="8">
    <source>
        <dbReference type="Proteomes" id="UP001161405"/>
    </source>
</evidence>
<dbReference type="InterPro" id="IPR007627">
    <property type="entry name" value="RNA_pol_sigma70_r2"/>
</dbReference>
<dbReference type="NCBIfam" id="TIGR02937">
    <property type="entry name" value="sigma70-ECF"/>
    <property type="match status" value="1"/>
</dbReference>
<dbReference type="SUPFAM" id="SSF88946">
    <property type="entry name" value="Sigma2 domain of RNA polymerase sigma factors"/>
    <property type="match status" value="1"/>
</dbReference>
<sequence length="199" mass="22424">MRTALKLVNNNEPNPAIELAKHHRQLIARVGSSQDRAAFQALFEHFAPRIKAMMLKGGMGVMQAEDLMQDVMMTVWRKSSQFSPDRGTVSAWIFTIARNARIDLMRKASSRPYDDVYEMEIAADDKSSDDEVLQSQREECISAALQDLPKDQREVIQLAFVADLSQSEIAKKLSLPIGTVKSRMRLAYGKLKGKLEAVR</sequence>
<name>A0ABQ5ULY2_9HYPH</name>
<dbReference type="InterPro" id="IPR039425">
    <property type="entry name" value="RNA_pol_sigma-70-like"/>
</dbReference>
<reference evidence="7" key="1">
    <citation type="journal article" date="2014" name="Int. J. Syst. Evol. Microbiol.">
        <title>Complete genome of a new Firmicutes species belonging to the dominant human colonic microbiota ('Ruminococcus bicirculans') reveals two chromosomes and a selective capacity to utilize plant glucans.</title>
        <authorList>
            <consortium name="NISC Comparative Sequencing Program"/>
            <person name="Wegmann U."/>
            <person name="Louis P."/>
            <person name="Goesmann A."/>
            <person name="Henrissat B."/>
            <person name="Duncan S.H."/>
            <person name="Flint H.J."/>
        </authorList>
    </citation>
    <scope>NUCLEOTIDE SEQUENCE</scope>
    <source>
        <strain evidence="7">NBRC 107169</strain>
    </source>
</reference>
<comment type="similarity">
    <text evidence="1">Belongs to the sigma-70 factor family. ECF subfamily.</text>
</comment>
<proteinExistence type="inferred from homology"/>
<dbReference type="Pfam" id="PF08281">
    <property type="entry name" value="Sigma70_r4_2"/>
    <property type="match status" value="1"/>
</dbReference>
<dbReference type="SUPFAM" id="SSF88659">
    <property type="entry name" value="Sigma3 and sigma4 domains of RNA polymerase sigma factors"/>
    <property type="match status" value="1"/>
</dbReference>
<protein>
    <submittedName>
        <fullName evidence="7">RNA polymerase sigma factor</fullName>
    </submittedName>
</protein>
<dbReference type="EMBL" id="BSNI01000001">
    <property type="protein sequence ID" value="GLQ15849.1"/>
    <property type="molecule type" value="Genomic_DNA"/>
</dbReference>
<dbReference type="Gene3D" id="1.10.1740.10">
    <property type="match status" value="1"/>
</dbReference>
<keyword evidence="2" id="KW-0805">Transcription regulation</keyword>
<dbReference type="InterPro" id="IPR013325">
    <property type="entry name" value="RNA_pol_sigma_r2"/>
</dbReference>
<dbReference type="PANTHER" id="PTHR43133:SF62">
    <property type="entry name" value="RNA POLYMERASE SIGMA FACTOR SIGZ"/>
    <property type="match status" value="1"/>
</dbReference>
<reference evidence="7" key="2">
    <citation type="submission" date="2023-01" db="EMBL/GenBank/DDBJ databases">
        <title>Draft genome sequence of Maritalea porphyrae strain NBRC 107169.</title>
        <authorList>
            <person name="Sun Q."/>
            <person name="Mori K."/>
        </authorList>
    </citation>
    <scope>NUCLEOTIDE SEQUENCE</scope>
    <source>
        <strain evidence="7">NBRC 107169</strain>
    </source>
</reference>
<evidence type="ECO:0000256" key="4">
    <source>
        <dbReference type="ARBA" id="ARBA00023163"/>
    </source>
</evidence>
<dbReference type="CDD" id="cd06171">
    <property type="entry name" value="Sigma70_r4"/>
    <property type="match status" value="1"/>
</dbReference>
<accession>A0ABQ5ULY2</accession>
<evidence type="ECO:0000256" key="1">
    <source>
        <dbReference type="ARBA" id="ARBA00010641"/>
    </source>
</evidence>
<evidence type="ECO:0000259" key="6">
    <source>
        <dbReference type="Pfam" id="PF08281"/>
    </source>
</evidence>
<feature type="domain" description="RNA polymerase sigma-70 region 2" evidence="5">
    <location>
        <begin position="42"/>
        <end position="109"/>
    </location>
</feature>
<organism evidence="7 8">
    <name type="scientific">Maritalea porphyrae</name>
    <dbReference type="NCBI Taxonomy" id="880732"/>
    <lineage>
        <taxon>Bacteria</taxon>
        <taxon>Pseudomonadati</taxon>
        <taxon>Pseudomonadota</taxon>
        <taxon>Alphaproteobacteria</taxon>
        <taxon>Hyphomicrobiales</taxon>
        <taxon>Devosiaceae</taxon>
        <taxon>Maritalea</taxon>
    </lineage>
</organism>
<gene>
    <name evidence="7" type="ORF">GCM10007879_00980</name>
</gene>
<evidence type="ECO:0000256" key="3">
    <source>
        <dbReference type="ARBA" id="ARBA00023082"/>
    </source>
</evidence>
<dbReference type="Proteomes" id="UP001161405">
    <property type="component" value="Unassembled WGS sequence"/>
</dbReference>
<dbReference type="InterPro" id="IPR013324">
    <property type="entry name" value="RNA_pol_sigma_r3/r4-like"/>
</dbReference>
<keyword evidence="3" id="KW-0731">Sigma factor</keyword>